<gene>
    <name evidence="3" type="ORF">J2X15_001522</name>
</gene>
<comment type="caution">
    <text evidence="3">The sequence shown here is derived from an EMBL/GenBank/DDBJ whole genome shotgun (WGS) entry which is preliminary data.</text>
</comment>
<organism evidence="3 4">
    <name type="scientific">Rhodoferax saidenbachensis</name>
    <dbReference type="NCBI Taxonomy" id="1484693"/>
    <lineage>
        <taxon>Bacteria</taxon>
        <taxon>Pseudomonadati</taxon>
        <taxon>Pseudomonadota</taxon>
        <taxon>Betaproteobacteria</taxon>
        <taxon>Burkholderiales</taxon>
        <taxon>Comamonadaceae</taxon>
        <taxon>Rhodoferax</taxon>
    </lineage>
</organism>
<reference evidence="3 4" key="1">
    <citation type="submission" date="2023-07" db="EMBL/GenBank/DDBJ databases">
        <title>Sorghum-associated microbial communities from plants grown in Nebraska, USA.</title>
        <authorList>
            <person name="Schachtman D."/>
        </authorList>
    </citation>
    <scope>NUCLEOTIDE SEQUENCE [LARGE SCALE GENOMIC DNA]</scope>
    <source>
        <strain evidence="3 4">BE308</strain>
    </source>
</reference>
<dbReference type="EMBL" id="JAVDXO010000002">
    <property type="protein sequence ID" value="MDR7306244.1"/>
    <property type="molecule type" value="Genomic_DNA"/>
</dbReference>
<dbReference type="Proteomes" id="UP001268089">
    <property type="component" value="Unassembled WGS sequence"/>
</dbReference>
<feature type="chain" id="PRO_5045056333" evidence="2">
    <location>
        <begin position="22"/>
        <end position="104"/>
    </location>
</feature>
<name>A0ABU1ZL18_9BURK</name>
<feature type="signal peptide" evidence="2">
    <location>
        <begin position="1"/>
        <end position="21"/>
    </location>
</feature>
<accession>A0ABU1ZL18</accession>
<keyword evidence="2" id="KW-0732">Signal</keyword>
<keyword evidence="4" id="KW-1185">Reference proteome</keyword>
<feature type="region of interest" description="Disordered" evidence="1">
    <location>
        <begin position="23"/>
        <end position="48"/>
    </location>
</feature>
<dbReference type="RefSeq" id="WP_310341027.1">
    <property type="nucleotide sequence ID" value="NZ_JAVDXO010000002.1"/>
</dbReference>
<evidence type="ECO:0000313" key="4">
    <source>
        <dbReference type="Proteomes" id="UP001268089"/>
    </source>
</evidence>
<evidence type="ECO:0000256" key="2">
    <source>
        <dbReference type="SAM" id="SignalP"/>
    </source>
</evidence>
<sequence length="104" mass="10294">MRTLPPSLAICAALLCYAALAQQSAPPKPPEGQGNGQDPTHRGPPPEALAACKSLASGAACSMTTPRGTLTGTCGGPEGKPLACRSAQPPQGDGQGKPPPKPAN</sequence>
<evidence type="ECO:0000256" key="1">
    <source>
        <dbReference type="SAM" id="MobiDB-lite"/>
    </source>
</evidence>
<protein>
    <submittedName>
        <fullName evidence="3">Uncharacterized protein</fullName>
    </submittedName>
</protein>
<evidence type="ECO:0000313" key="3">
    <source>
        <dbReference type="EMBL" id="MDR7306244.1"/>
    </source>
</evidence>
<feature type="region of interest" description="Disordered" evidence="1">
    <location>
        <begin position="65"/>
        <end position="104"/>
    </location>
</feature>
<proteinExistence type="predicted"/>